<dbReference type="GO" id="GO:0032153">
    <property type="term" value="C:cell division site"/>
    <property type="evidence" value="ECO:0007669"/>
    <property type="project" value="TreeGrafter"/>
</dbReference>
<keyword evidence="12" id="KW-0131">Cell cycle</keyword>
<dbReference type="EMBL" id="CP000479">
    <property type="protein sequence ID" value="ABK68329.1"/>
    <property type="molecule type" value="Genomic_DNA"/>
</dbReference>
<keyword evidence="9" id="KW-0573">Peptidoglycan synthesis</keyword>
<dbReference type="GO" id="GO:0015648">
    <property type="term" value="F:lipid-linked peptidoglycan transporter activity"/>
    <property type="evidence" value="ECO:0007669"/>
    <property type="project" value="TreeGrafter"/>
</dbReference>
<feature type="transmembrane region" description="Helical" evidence="23">
    <location>
        <begin position="101"/>
        <end position="122"/>
    </location>
</feature>
<feature type="region of interest" description="Disordered" evidence="22">
    <location>
        <begin position="485"/>
        <end position="610"/>
    </location>
</feature>
<keyword evidence="8" id="KW-0133">Cell shape</keyword>
<keyword evidence="13" id="KW-0961">Cell wall biogenesis/degradation</keyword>
<feature type="transmembrane region" description="Helical" evidence="23">
    <location>
        <begin position="280"/>
        <end position="300"/>
    </location>
</feature>
<comment type="catalytic activity">
    <reaction evidence="20">
        <text>[GlcNAc-(1-&gt;4)-Mur2Ac(oyl-L-Ala-gamma-D-Glu-L-Lys-D-Ala-D-Ala)](n)-di-trans,octa-cis-undecaprenyl diphosphate + beta-D-GlcNAc-(1-&gt;4)-Mur2Ac(oyl-L-Ala-gamma-D-Glu-L-Lys-D-Ala-D-Ala)-di-trans,octa-cis-undecaprenyl diphosphate = [GlcNAc-(1-&gt;4)-Mur2Ac(oyl-L-Ala-gamma-D-Glu-L-Lys-D-Ala-D-Ala)](n+1)-di-trans,octa-cis-undecaprenyl diphosphate + di-trans,octa-cis-undecaprenyl diphosphate + H(+)</text>
        <dbReference type="Rhea" id="RHEA:23708"/>
        <dbReference type="Rhea" id="RHEA-COMP:9602"/>
        <dbReference type="Rhea" id="RHEA-COMP:9603"/>
        <dbReference type="ChEBI" id="CHEBI:15378"/>
        <dbReference type="ChEBI" id="CHEBI:58405"/>
        <dbReference type="ChEBI" id="CHEBI:60033"/>
        <dbReference type="ChEBI" id="CHEBI:78435"/>
        <dbReference type="EC" id="2.4.99.28"/>
    </reaction>
</comment>
<dbReference type="GO" id="GO:0051301">
    <property type="term" value="P:cell division"/>
    <property type="evidence" value="ECO:0007669"/>
    <property type="project" value="UniProtKB-KW"/>
</dbReference>
<feature type="compositionally biased region" description="Low complexity" evidence="22">
    <location>
        <begin position="577"/>
        <end position="596"/>
    </location>
</feature>
<organism evidence="24 25">
    <name type="scientific">Mycobacterium avium (strain 104)</name>
    <dbReference type="NCBI Taxonomy" id="243243"/>
    <lineage>
        <taxon>Bacteria</taxon>
        <taxon>Bacillati</taxon>
        <taxon>Actinomycetota</taxon>
        <taxon>Actinomycetes</taxon>
        <taxon>Mycobacteriales</taxon>
        <taxon>Mycobacteriaceae</taxon>
        <taxon>Mycobacterium</taxon>
        <taxon>Mycobacterium avium complex (MAC)</taxon>
    </lineage>
</organism>
<keyword evidence="6" id="KW-0808">Transferase</keyword>
<feature type="region of interest" description="Disordered" evidence="22">
    <location>
        <begin position="1"/>
        <end position="88"/>
    </location>
</feature>
<comment type="function">
    <text evidence="21">Peptidoglycan polymerase that is essential for cell division.</text>
</comment>
<evidence type="ECO:0000256" key="18">
    <source>
        <dbReference type="ARBA" id="ARBA00041418"/>
    </source>
</evidence>
<evidence type="ECO:0000256" key="7">
    <source>
        <dbReference type="ARBA" id="ARBA00022692"/>
    </source>
</evidence>
<dbReference type="GO" id="GO:0005886">
    <property type="term" value="C:plasma membrane"/>
    <property type="evidence" value="ECO:0007669"/>
    <property type="project" value="UniProtKB-SubCell"/>
</dbReference>
<keyword evidence="4 24" id="KW-0132">Cell division</keyword>
<dbReference type="InterPro" id="IPR013437">
    <property type="entry name" value="FtsW"/>
</dbReference>
<sequence length="610" mass="65055">MGNALTRLLGRGKDTTKTAEPADDDGAAADTGAVPDGAPEADDEQDQQVTDEPTKASQKASKKASTKASKKESKKAPKDKPKDGSSHSRFGAWLSRPMTSFHLIIAIAGLLTTLGLIMVLSASGVRSYDADGSAWVIFGKQVLWTVIGLIACYASLRMSVRFIRRVAFTGYVVTVILLVLVLVPGIGNLANGSRKWFVVAGFSMQPSELAKIAFAIWGAHMLAARRLDRASLRELLIPLVPAAVIALALIVAQPDLGQTVSLGIILLALLWYAGLPLRVFITSLLAVFMAGAVLAMSAGYRSDRVRSWMNPENDPQDTGYQARQAKFALAHGGIFGDGLGQGVAKWNYLPNAHNDFIFAIIGEELGFIGAFGLLVLFGLFAYTGMRIARRSADPFLRLLTATTTMWVLGQAFINIGYVIGILPVTGIQLPLISAGGTSTAATLFMIGIMANAARHEPEAVAALRAGRDDKVNRLLRLPLPEPYSPTRLEAFRDRKRTGPQQAPKSAPKSRPAPRKGAKPAGRKPTRNAGRNATRNAGFHADAPLPPPLPRTAGRAGRQSGGNTRARARHHGSGQRYASLGANSGANPAASSRAGQRQPRRARALEGQRYG</sequence>
<dbReference type="PROSITE" id="PS00428">
    <property type="entry name" value="FTSW_RODA_SPOVE"/>
    <property type="match status" value="1"/>
</dbReference>
<evidence type="ECO:0000256" key="10">
    <source>
        <dbReference type="ARBA" id="ARBA00022989"/>
    </source>
</evidence>
<dbReference type="GO" id="GO:0009252">
    <property type="term" value="P:peptidoglycan biosynthetic process"/>
    <property type="evidence" value="ECO:0007669"/>
    <property type="project" value="UniProtKB-UniPathway"/>
</dbReference>
<evidence type="ECO:0000256" key="2">
    <source>
        <dbReference type="ARBA" id="ARBA00004752"/>
    </source>
</evidence>
<dbReference type="UniPathway" id="UPA00219"/>
<keyword evidence="3" id="KW-1003">Cell membrane</keyword>
<proteinExistence type="inferred from homology"/>
<feature type="transmembrane region" description="Helical" evidence="23">
    <location>
        <begin position="431"/>
        <end position="450"/>
    </location>
</feature>
<dbReference type="Proteomes" id="UP000001574">
    <property type="component" value="Chromosome"/>
</dbReference>
<dbReference type="GO" id="GO:0071555">
    <property type="term" value="P:cell wall organization"/>
    <property type="evidence" value="ECO:0007669"/>
    <property type="project" value="UniProtKB-KW"/>
</dbReference>
<comment type="pathway">
    <text evidence="2">Cell wall biogenesis; peptidoglycan biosynthesis.</text>
</comment>
<evidence type="ECO:0000256" key="5">
    <source>
        <dbReference type="ARBA" id="ARBA00022676"/>
    </source>
</evidence>
<evidence type="ECO:0000256" key="14">
    <source>
        <dbReference type="ARBA" id="ARBA00032370"/>
    </source>
</evidence>
<evidence type="ECO:0000313" key="24">
    <source>
        <dbReference type="EMBL" id="ABK68329.1"/>
    </source>
</evidence>
<dbReference type="HOGENOM" id="CLU_029243_0_0_11"/>
<evidence type="ECO:0000256" key="9">
    <source>
        <dbReference type="ARBA" id="ARBA00022984"/>
    </source>
</evidence>
<feature type="compositionally biased region" description="Low complexity" evidence="22">
    <location>
        <begin position="28"/>
        <end position="38"/>
    </location>
</feature>
<feature type="transmembrane region" description="Helical" evidence="23">
    <location>
        <begin position="134"/>
        <end position="156"/>
    </location>
</feature>
<feature type="transmembrane region" description="Helical" evidence="23">
    <location>
        <begin position="235"/>
        <end position="252"/>
    </location>
</feature>
<dbReference type="InterPro" id="IPR001182">
    <property type="entry name" value="FtsW/RodA"/>
</dbReference>
<dbReference type="EC" id="2.4.99.28" evidence="19"/>
<evidence type="ECO:0000256" key="17">
    <source>
        <dbReference type="ARBA" id="ARBA00041185"/>
    </source>
</evidence>
<evidence type="ECO:0000256" key="12">
    <source>
        <dbReference type="ARBA" id="ARBA00023306"/>
    </source>
</evidence>
<keyword evidence="11 23" id="KW-0472">Membrane</keyword>
<evidence type="ECO:0000256" key="3">
    <source>
        <dbReference type="ARBA" id="ARBA00022475"/>
    </source>
</evidence>
<dbReference type="PANTHER" id="PTHR30474">
    <property type="entry name" value="CELL CYCLE PROTEIN"/>
    <property type="match status" value="1"/>
</dbReference>
<evidence type="ECO:0000256" key="16">
    <source>
        <dbReference type="ARBA" id="ARBA00038053"/>
    </source>
</evidence>
<dbReference type="AlphaFoldDB" id="A0A0H2ZZW2"/>
<evidence type="ECO:0000256" key="6">
    <source>
        <dbReference type="ARBA" id="ARBA00022679"/>
    </source>
</evidence>
<evidence type="ECO:0000313" key="25">
    <source>
        <dbReference type="Proteomes" id="UP000001574"/>
    </source>
</evidence>
<dbReference type="NCBIfam" id="TIGR02614">
    <property type="entry name" value="ftsW"/>
    <property type="match status" value="1"/>
</dbReference>
<feature type="transmembrane region" description="Helical" evidence="23">
    <location>
        <begin position="356"/>
        <end position="383"/>
    </location>
</feature>
<keyword evidence="5" id="KW-0328">Glycosyltransferase</keyword>
<dbReference type="GO" id="GO:0008360">
    <property type="term" value="P:regulation of cell shape"/>
    <property type="evidence" value="ECO:0007669"/>
    <property type="project" value="UniProtKB-KW"/>
</dbReference>
<evidence type="ECO:0000256" key="20">
    <source>
        <dbReference type="ARBA" id="ARBA00049902"/>
    </source>
</evidence>
<keyword evidence="10 23" id="KW-1133">Transmembrane helix</keyword>
<evidence type="ECO:0000256" key="21">
    <source>
        <dbReference type="ARBA" id="ARBA00049966"/>
    </source>
</evidence>
<feature type="transmembrane region" description="Helical" evidence="23">
    <location>
        <begin position="258"/>
        <end position="275"/>
    </location>
</feature>
<feature type="transmembrane region" description="Helical" evidence="23">
    <location>
        <begin position="168"/>
        <end position="190"/>
    </location>
</feature>
<comment type="subcellular location">
    <subcellularLocation>
        <location evidence="1">Cell membrane</location>
        <topology evidence="1">Multi-pass membrane protein</topology>
    </subcellularLocation>
</comment>
<feature type="transmembrane region" description="Helical" evidence="23">
    <location>
        <begin position="196"/>
        <end position="223"/>
    </location>
</feature>
<evidence type="ECO:0000256" key="22">
    <source>
        <dbReference type="SAM" id="MobiDB-lite"/>
    </source>
</evidence>
<dbReference type="PANTHER" id="PTHR30474:SF2">
    <property type="entry name" value="PEPTIDOGLYCAN GLYCOSYLTRANSFERASE FTSW-RELATED"/>
    <property type="match status" value="1"/>
</dbReference>
<evidence type="ECO:0000256" key="15">
    <source>
        <dbReference type="ARBA" id="ARBA00033270"/>
    </source>
</evidence>
<gene>
    <name evidence="24" type="primary">ftsW</name>
    <name evidence="24" type="ordered locus">MAV_2335</name>
</gene>
<evidence type="ECO:0000256" key="4">
    <source>
        <dbReference type="ARBA" id="ARBA00022618"/>
    </source>
</evidence>
<reference evidence="24 25" key="1">
    <citation type="submission" date="2006-10" db="EMBL/GenBank/DDBJ databases">
        <authorList>
            <person name="Fleischmann R.D."/>
            <person name="Dodson R.J."/>
            <person name="Haft D.H."/>
            <person name="Merkel J.S."/>
            <person name="Nelson W.C."/>
            <person name="Fraser C.M."/>
        </authorList>
    </citation>
    <scope>NUCLEOTIDE SEQUENCE [LARGE SCALE GENOMIC DNA]</scope>
    <source>
        <strain evidence="24 25">104</strain>
    </source>
</reference>
<protein>
    <recommendedName>
        <fullName evidence="17">Probable peptidoglycan glycosyltransferase FtsW</fullName>
        <ecNumber evidence="19">2.4.99.28</ecNumber>
    </recommendedName>
    <alternativeName>
        <fullName evidence="18">Cell division protein FtsW</fullName>
    </alternativeName>
    <alternativeName>
        <fullName evidence="15">Cell wall polymerase</fullName>
    </alternativeName>
    <alternativeName>
        <fullName evidence="14">Peptidoglycan polymerase</fullName>
    </alternativeName>
</protein>
<keyword evidence="7 23" id="KW-0812">Transmembrane</keyword>
<evidence type="ECO:0000256" key="13">
    <source>
        <dbReference type="ARBA" id="ARBA00023316"/>
    </source>
</evidence>
<evidence type="ECO:0000256" key="11">
    <source>
        <dbReference type="ARBA" id="ARBA00023136"/>
    </source>
</evidence>
<dbReference type="Pfam" id="PF01098">
    <property type="entry name" value="FTSW_RODA_SPOVE"/>
    <property type="match status" value="1"/>
</dbReference>
<evidence type="ECO:0000256" key="8">
    <source>
        <dbReference type="ARBA" id="ARBA00022960"/>
    </source>
</evidence>
<dbReference type="RefSeq" id="WP_009976559.1">
    <property type="nucleotide sequence ID" value="NC_008595.1"/>
</dbReference>
<name>A0A0H2ZZW2_MYCA1</name>
<feature type="compositionally biased region" description="Basic residues" evidence="22">
    <location>
        <begin position="511"/>
        <end position="525"/>
    </location>
</feature>
<comment type="similarity">
    <text evidence="16">Belongs to the SEDS family. FtsW subfamily.</text>
</comment>
<accession>A0A0H2ZZW2</accession>
<dbReference type="GO" id="GO:0008955">
    <property type="term" value="F:peptidoglycan glycosyltransferase activity"/>
    <property type="evidence" value="ECO:0007669"/>
    <property type="project" value="UniProtKB-EC"/>
</dbReference>
<evidence type="ECO:0000256" key="23">
    <source>
        <dbReference type="SAM" id="Phobius"/>
    </source>
</evidence>
<evidence type="ECO:0000256" key="1">
    <source>
        <dbReference type="ARBA" id="ARBA00004651"/>
    </source>
</evidence>
<feature type="compositionally biased region" description="Basic and acidic residues" evidence="22">
    <location>
        <begin position="69"/>
        <end position="86"/>
    </location>
</feature>
<dbReference type="InterPro" id="IPR018365">
    <property type="entry name" value="Cell_cycle_FtsW-rel_CS"/>
</dbReference>
<evidence type="ECO:0000256" key="19">
    <source>
        <dbReference type="ARBA" id="ARBA00044770"/>
    </source>
</evidence>
<feature type="transmembrane region" description="Helical" evidence="23">
    <location>
        <begin position="395"/>
        <end position="419"/>
    </location>
</feature>
<dbReference type="KEGG" id="mav:MAV_2335"/>